<keyword evidence="1" id="KW-0812">Transmembrane</keyword>
<dbReference type="OrthoDB" id="7264282at2"/>
<feature type="transmembrane region" description="Helical" evidence="1">
    <location>
        <begin position="20"/>
        <end position="39"/>
    </location>
</feature>
<sequence>MTEPNEFGVGVGILLKITIAPWIWAFHFVISYGAAAVWCAKIAPDADPRALQLALIALTVLALVGIGLSGWLGWRNWTKGGYGEDGAVPGIDDVESRDRFLGHVSVLLAVVSAIGVVYVVLPVLLAGSCR</sequence>
<accession>A0A1H8L0T3</accession>
<organism evidence="2 3">
    <name type="scientific">Palleronia pelagia</name>
    <dbReference type="NCBI Taxonomy" id="387096"/>
    <lineage>
        <taxon>Bacteria</taxon>
        <taxon>Pseudomonadati</taxon>
        <taxon>Pseudomonadota</taxon>
        <taxon>Alphaproteobacteria</taxon>
        <taxon>Rhodobacterales</taxon>
        <taxon>Roseobacteraceae</taxon>
        <taxon>Palleronia</taxon>
    </lineage>
</organism>
<proteinExistence type="predicted"/>
<feature type="transmembrane region" description="Helical" evidence="1">
    <location>
        <begin position="51"/>
        <end position="74"/>
    </location>
</feature>
<reference evidence="3" key="1">
    <citation type="submission" date="2016-10" db="EMBL/GenBank/DDBJ databases">
        <authorList>
            <person name="Varghese N."/>
            <person name="Submissions S."/>
        </authorList>
    </citation>
    <scope>NUCLEOTIDE SEQUENCE [LARGE SCALE GENOMIC DNA]</scope>
    <source>
        <strain evidence="3">DSM 26893</strain>
    </source>
</reference>
<evidence type="ECO:0000256" key="1">
    <source>
        <dbReference type="SAM" id="Phobius"/>
    </source>
</evidence>
<protein>
    <submittedName>
        <fullName evidence="2">Uncharacterized protein</fullName>
    </submittedName>
</protein>
<gene>
    <name evidence="2" type="ORF">SAMN04488011_10924</name>
</gene>
<name>A0A1H8L0T3_9RHOB</name>
<dbReference type="RefSeq" id="WP_091846460.1">
    <property type="nucleotide sequence ID" value="NZ_FOCM01000009.1"/>
</dbReference>
<dbReference type="Proteomes" id="UP000199372">
    <property type="component" value="Unassembled WGS sequence"/>
</dbReference>
<keyword evidence="3" id="KW-1185">Reference proteome</keyword>
<dbReference type="EMBL" id="FOCM01000009">
    <property type="protein sequence ID" value="SEN98709.1"/>
    <property type="molecule type" value="Genomic_DNA"/>
</dbReference>
<evidence type="ECO:0000313" key="3">
    <source>
        <dbReference type="Proteomes" id="UP000199372"/>
    </source>
</evidence>
<dbReference type="AlphaFoldDB" id="A0A1H8L0T3"/>
<keyword evidence="1" id="KW-1133">Transmembrane helix</keyword>
<keyword evidence="1" id="KW-0472">Membrane</keyword>
<feature type="transmembrane region" description="Helical" evidence="1">
    <location>
        <begin position="100"/>
        <end position="125"/>
    </location>
</feature>
<evidence type="ECO:0000313" key="2">
    <source>
        <dbReference type="EMBL" id="SEN98709.1"/>
    </source>
</evidence>